<reference evidence="2 3" key="1">
    <citation type="journal article" date="2019" name="Nat. Microbiol.">
        <title>Mediterranean grassland soil C-N compound turnover is dependent on rainfall and depth, and is mediated by genomically divergent microorganisms.</title>
        <authorList>
            <person name="Diamond S."/>
            <person name="Andeer P.F."/>
            <person name="Li Z."/>
            <person name="Crits-Christoph A."/>
            <person name="Burstein D."/>
            <person name="Anantharaman K."/>
            <person name="Lane K.R."/>
            <person name="Thomas B.C."/>
            <person name="Pan C."/>
            <person name="Northen T.R."/>
            <person name="Banfield J.F."/>
        </authorList>
    </citation>
    <scope>NUCLEOTIDE SEQUENCE [LARGE SCALE GENOMIC DNA]</scope>
    <source>
        <strain evidence="2">NP_4</strain>
    </source>
</reference>
<dbReference type="EMBL" id="VBAL01000235">
    <property type="protein sequence ID" value="TMI96886.1"/>
    <property type="molecule type" value="Genomic_DNA"/>
</dbReference>
<name>A0A537KN01_9BACT</name>
<dbReference type="AlphaFoldDB" id="A0A537KN01"/>
<evidence type="ECO:0000256" key="1">
    <source>
        <dbReference type="SAM" id="SignalP"/>
    </source>
</evidence>
<protein>
    <recommendedName>
        <fullName evidence="4">Lipoprotein</fullName>
    </recommendedName>
</protein>
<accession>A0A537KN01</accession>
<feature type="chain" id="PRO_5022175301" description="Lipoprotein" evidence="1">
    <location>
        <begin position="24"/>
        <end position="154"/>
    </location>
</feature>
<proteinExistence type="predicted"/>
<evidence type="ECO:0000313" key="3">
    <source>
        <dbReference type="Proteomes" id="UP000319353"/>
    </source>
</evidence>
<evidence type="ECO:0008006" key="4">
    <source>
        <dbReference type="Google" id="ProtNLM"/>
    </source>
</evidence>
<keyword evidence="1" id="KW-0732">Signal</keyword>
<gene>
    <name evidence="2" type="ORF">E6H01_13605</name>
</gene>
<dbReference type="Proteomes" id="UP000319353">
    <property type="component" value="Unassembled WGS sequence"/>
</dbReference>
<feature type="signal peptide" evidence="1">
    <location>
        <begin position="1"/>
        <end position="23"/>
    </location>
</feature>
<sequence>MNQRMFALSLAATALVTLLPGCAGSGVLARNSDLSGIWHGTLGQCRADQYEDEALITLQIKDDGTFTANVIPNRGANNLAKPSKLAGTVVTKGNRVTLRNEEGPWTWLTLVRTRDVNVLYGVAHDPAPETNVMLKFERDGSQQSRREASGETLR</sequence>
<comment type="caution">
    <text evidence="2">The sequence shown here is derived from an EMBL/GenBank/DDBJ whole genome shotgun (WGS) entry which is preliminary data.</text>
</comment>
<organism evidence="2 3">
    <name type="scientific">Candidatus Segetimicrobium genomatis</name>
    <dbReference type="NCBI Taxonomy" id="2569760"/>
    <lineage>
        <taxon>Bacteria</taxon>
        <taxon>Bacillati</taxon>
        <taxon>Candidatus Sysuimicrobiota</taxon>
        <taxon>Candidatus Sysuimicrobiia</taxon>
        <taxon>Candidatus Sysuimicrobiales</taxon>
        <taxon>Candidatus Segetimicrobiaceae</taxon>
        <taxon>Candidatus Segetimicrobium</taxon>
    </lineage>
</organism>
<evidence type="ECO:0000313" key="2">
    <source>
        <dbReference type="EMBL" id="TMI96886.1"/>
    </source>
</evidence>